<dbReference type="AlphaFoldDB" id="A0AAD4S3D4"/>
<proteinExistence type="predicted"/>
<evidence type="ECO:0000313" key="2">
    <source>
        <dbReference type="Proteomes" id="UP001202328"/>
    </source>
</evidence>
<gene>
    <name evidence="1" type="ORF">MKW98_028922</name>
</gene>
<protein>
    <submittedName>
        <fullName evidence="1">Uncharacterized protein</fullName>
    </submittedName>
</protein>
<organism evidence="1 2">
    <name type="scientific">Papaver atlanticum</name>
    <dbReference type="NCBI Taxonomy" id="357466"/>
    <lineage>
        <taxon>Eukaryota</taxon>
        <taxon>Viridiplantae</taxon>
        <taxon>Streptophyta</taxon>
        <taxon>Embryophyta</taxon>
        <taxon>Tracheophyta</taxon>
        <taxon>Spermatophyta</taxon>
        <taxon>Magnoliopsida</taxon>
        <taxon>Ranunculales</taxon>
        <taxon>Papaveraceae</taxon>
        <taxon>Papaveroideae</taxon>
        <taxon>Papaver</taxon>
    </lineage>
</organism>
<reference evidence="1" key="1">
    <citation type="submission" date="2022-04" db="EMBL/GenBank/DDBJ databases">
        <title>A functionally conserved STORR gene fusion in Papaver species that diverged 16.8 million years ago.</title>
        <authorList>
            <person name="Catania T."/>
        </authorList>
    </citation>
    <scope>NUCLEOTIDE SEQUENCE</scope>
    <source>
        <strain evidence="1">S-188037</strain>
    </source>
</reference>
<dbReference type="Proteomes" id="UP001202328">
    <property type="component" value="Unassembled WGS sequence"/>
</dbReference>
<comment type="caution">
    <text evidence="1">The sequence shown here is derived from an EMBL/GenBank/DDBJ whole genome shotgun (WGS) entry which is preliminary data.</text>
</comment>
<sequence>MCKTTKTTIHPSISSHKPFIMHRSNDKHKGKGFVIRIDHNREKKNRKLLMEYSLLKMVTLISSFTDQQLRTLSTHSLLGRPSIKWFTVHKDILKNFWQQSNLILKKLQFKRFKRKLACKLQNSHEQAALVVELEAASV</sequence>
<evidence type="ECO:0000313" key="1">
    <source>
        <dbReference type="EMBL" id="KAI3857658.1"/>
    </source>
</evidence>
<accession>A0AAD4S3D4</accession>
<dbReference type="EMBL" id="JAJJMB010014829">
    <property type="protein sequence ID" value="KAI3857658.1"/>
    <property type="molecule type" value="Genomic_DNA"/>
</dbReference>
<keyword evidence="2" id="KW-1185">Reference proteome</keyword>
<name>A0AAD4S3D4_9MAGN</name>